<organism evidence="4 5">
    <name type="scientific">Candidatus Hakubella thermalkaliphila</name>
    <dbReference type="NCBI Taxonomy" id="2754717"/>
    <lineage>
        <taxon>Bacteria</taxon>
        <taxon>Bacillati</taxon>
        <taxon>Actinomycetota</taxon>
        <taxon>Actinomycetota incertae sedis</taxon>
        <taxon>Candidatus Hakubellales</taxon>
        <taxon>Candidatus Hakubellaceae</taxon>
        <taxon>Candidatus Hakubella</taxon>
    </lineage>
</organism>
<dbReference type="InterPro" id="IPR006222">
    <property type="entry name" value="GCVT_N"/>
</dbReference>
<dbReference type="GO" id="GO:0008168">
    <property type="term" value="F:methyltransferase activity"/>
    <property type="evidence" value="ECO:0007669"/>
    <property type="project" value="UniProtKB-KW"/>
</dbReference>
<dbReference type="Pfam" id="PF01957">
    <property type="entry name" value="NfeD"/>
    <property type="match status" value="1"/>
</dbReference>
<dbReference type="Gene3D" id="3.30.1360.120">
    <property type="entry name" value="Probable tRNA modification gtpase trme, domain 1"/>
    <property type="match status" value="1"/>
</dbReference>
<dbReference type="InterPro" id="IPR028896">
    <property type="entry name" value="GcvT/YgfZ/DmdA"/>
</dbReference>
<dbReference type="PANTHER" id="PTHR43757">
    <property type="entry name" value="AMINOMETHYLTRANSFERASE"/>
    <property type="match status" value="1"/>
</dbReference>
<evidence type="ECO:0000313" key="5">
    <source>
        <dbReference type="Proteomes" id="UP000588083"/>
    </source>
</evidence>
<dbReference type="GO" id="GO:0032259">
    <property type="term" value="P:methylation"/>
    <property type="evidence" value="ECO:0007669"/>
    <property type="project" value="UniProtKB-KW"/>
</dbReference>
<dbReference type="InterPro" id="IPR002810">
    <property type="entry name" value="NfeD-like_C"/>
</dbReference>
<evidence type="ECO:0000259" key="3">
    <source>
        <dbReference type="Pfam" id="PF01957"/>
    </source>
</evidence>
<keyword evidence="4" id="KW-0808">Transferase</keyword>
<keyword evidence="1" id="KW-0812">Transmembrane</keyword>
<dbReference type="EMBL" id="BLRZ01000466">
    <property type="protein sequence ID" value="GFP31633.1"/>
    <property type="molecule type" value="Genomic_DNA"/>
</dbReference>
<dbReference type="AlphaFoldDB" id="A0A6V8PH65"/>
<dbReference type="Pfam" id="PF01571">
    <property type="entry name" value="GCV_T"/>
    <property type="match status" value="1"/>
</dbReference>
<gene>
    <name evidence="4" type="ORF">HKBW3S34_02555</name>
</gene>
<dbReference type="SUPFAM" id="SSF103025">
    <property type="entry name" value="Folate-binding domain"/>
    <property type="match status" value="1"/>
</dbReference>
<reference evidence="4 5" key="1">
    <citation type="journal article" date="2020" name="Front. Microbiol.">
        <title>Single-cell genomics of novel Actinobacteria with the Wood-Ljungdahl pathway discovered in a serpentinizing system.</title>
        <authorList>
            <person name="Merino N."/>
            <person name="Kawai M."/>
            <person name="Boyd E.S."/>
            <person name="Colman D.R."/>
            <person name="McGlynn S.E."/>
            <person name="Nealson K.H."/>
            <person name="Kurokawa K."/>
            <person name="Hongoh Y."/>
        </authorList>
    </citation>
    <scope>NUCLEOTIDE SEQUENCE [LARGE SCALE GENOMIC DNA]</scope>
    <source>
        <strain evidence="4 5">S34</strain>
    </source>
</reference>
<comment type="caution">
    <text evidence="4">The sequence shown here is derived from an EMBL/GenBank/DDBJ whole genome shotgun (WGS) entry which is preliminary data.</text>
</comment>
<keyword evidence="5" id="KW-1185">Reference proteome</keyword>
<name>A0A6V8PH65_9ACTN</name>
<evidence type="ECO:0000256" key="1">
    <source>
        <dbReference type="SAM" id="Phobius"/>
    </source>
</evidence>
<keyword evidence="1" id="KW-0472">Membrane</keyword>
<feature type="domain" description="GCVT N-terminal" evidence="2">
    <location>
        <begin position="13"/>
        <end position="64"/>
    </location>
</feature>
<keyword evidence="1" id="KW-1133">Transmembrane helix</keyword>
<feature type="non-terminal residue" evidence="4">
    <location>
        <position position="186"/>
    </location>
</feature>
<protein>
    <submittedName>
        <fullName evidence="4">Aminomethyltransferase</fullName>
    </submittedName>
</protein>
<evidence type="ECO:0000313" key="4">
    <source>
        <dbReference type="EMBL" id="GFP31633.1"/>
    </source>
</evidence>
<evidence type="ECO:0000259" key="2">
    <source>
        <dbReference type="Pfam" id="PF01571"/>
    </source>
</evidence>
<accession>A0A6V8PH65</accession>
<dbReference type="InterPro" id="IPR012340">
    <property type="entry name" value="NA-bd_OB-fold"/>
</dbReference>
<dbReference type="InterPro" id="IPR027266">
    <property type="entry name" value="TrmE/GcvT-like"/>
</dbReference>
<dbReference type="Gene3D" id="2.40.50.140">
    <property type="entry name" value="Nucleic acid-binding proteins"/>
    <property type="match status" value="1"/>
</dbReference>
<proteinExistence type="predicted"/>
<keyword evidence="4" id="KW-0489">Methyltransferase</keyword>
<dbReference type="PANTHER" id="PTHR43757:SF2">
    <property type="entry name" value="AMINOMETHYLTRANSFERASE, MITOCHONDRIAL"/>
    <property type="match status" value="1"/>
</dbReference>
<dbReference type="Proteomes" id="UP000588083">
    <property type="component" value="Unassembled WGS sequence"/>
</dbReference>
<feature type="domain" description="NfeD-like C-terminal" evidence="3">
    <location>
        <begin position="111"/>
        <end position="164"/>
    </location>
</feature>
<sequence>EKVSSAMKRTRLFEEQQKLGAVFTDFAGWELPVYYSSILKEHFAVREGAGLFDVSHMGIVLMVGGIFLALGMGALVLGVVFLLIGIGLLFWQTVRLETQDRSKQALPELKELEDKIGETLPPLRPAGIAHLEGRKVDVLTEGEFLPPGTPVKVVKVLGNKIIVQELRANRRHLSFGGRSGEICRFG</sequence>
<feature type="transmembrane region" description="Helical" evidence="1">
    <location>
        <begin position="59"/>
        <end position="91"/>
    </location>
</feature>
<feature type="non-terminal residue" evidence="4">
    <location>
        <position position="1"/>
    </location>
</feature>
<dbReference type="GO" id="GO:0005829">
    <property type="term" value="C:cytosol"/>
    <property type="evidence" value="ECO:0007669"/>
    <property type="project" value="TreeGrafter"/>
</dbReference>